<reference evidence="2 3" key="1">
    <citation type="journal article" date="2023" name="Plants (Basel)">
        <title>Bridging the Gap: Combining Genomics and Transcriptomics Approaches to Understand Stylosanthes scabra, an Orphan Legume from the Brazilian Caatinga.</title>
        <authorList>
            <person name="Ferreira-Neto J.R.C."/>
            <person name="da Silva M.D."/>
            <person name="Binneck E."/>
            <person name="de Melo N.F."/>
            <person name="da Silva R.H."/>
            <person name="de Melo A.L.T.M."/>
            <person name="Pandolfi V."/>
            <person name="Bustamante F.O."/>
            <person name="Brasileiro-Vidal A.C."/>
            <person name="Benko-Iseppon A.M."/>
        </authorList>
    </citation>
    <scope>NUCLEOTIDE SEQUENCE [LARGE SCALE GENOMIC DNA]</scope>
    <source>
        <tissue evidence="2">Leaves</tissue>
    </source>
</reference>
<dbReference type="EMBL" id="JASCZI010151375">
    <property type="protein sequence ID" value="MED6172429.1"/>
    <property type="molecule type" value="Genomic_DNA"/>
</dbReference>
<gene>
    <name evidence="2" type="ORF">PIB30_050019</name>
</gene>
<evidence type="ECO:0000313" key="2">
    <source>
        <dbReference type="EMBL" id="MED6172429.1"/>
    </source>
</evidence>
<evidence type="ECO:0000256" key="1">
    <source>
        <dbReference type="SAM" id="MobiDB-lite"/>
    </source>
</evidence>
<proteinExistence type="predicted"/>
<name>A0ABU6VFV7_9FABA</name>
<evidence type="ECO:0000313" key="3">
    <source>
        <dbReference type="Proteomes" id="UP001341840"/>
    </source>
</evidence>
<comment type="caution">
    <text evidence="2">The sequence shown here is derived from an EMBL/GenBank/DDBJ whole genome shotgun (WGS) entry which is preliminary data.</text>
</comment>
<feature type="region of interest" description="Disordered" evidence="1">
    <location>
        <begin position="1"/>
        <end position="75"/>
    </location>
</feature>
<keyword evidence="3" id="KW-1185">Reference proteome</keyword>
<sequence length="124" mass="14156">MTLPEIDRAPHHGGADQKNESKLEASRDEYTSRTKLRSTDNSGDAEWQWAQRRARREAPDSELAPPPTQLHVNGDDRFRVQWGRRRWLLTAMEATETPDTVLGWGKEGGGGRLGFLCTKKWGRR</sequence>
<organism evidence="2 3">
    <name type="scientific">Stylosanthes scabra</name>
    <dbReference type="NCBI Taxonomy" id="79078"/>
    <lineage>
        <taxon>Eukaryota</taxon>
        <taxon>Viridiplantae</taxon>
        <taxon>Streptophyta</taxon>
        <taxon>Embryophyta</taxon>
        <taxon>Tracheophyta</taxon>
        <taxon>Spermatophyta</taxon>
        <taxon>Magnoliopsida</taxon>
        <taxon>eudicotyledons</taxon>
        <taxon>Gunneridae</taxon>
        <taxon>Pentapetalae</taxon>
        <taxon>rosids</taxon>
        <taxon>fabids</taxon>
        <taxon>Fabales</taxon>
        <taxon>Fabaceae</taxon>
        <taxon>Papilionoideae</taxon>
        <taxon>50 kb inversion clade</taxon>
        <taxon>dalbergioids sensu lato</taxon>
        <taxon>Dalbergieae</taxon>
        <taxon>Pterocarpus clade</taxon>
        <taxon>Stylosanthes</taxon>
    </lineage>
</organism>
<feature type="compositionally biased region" description="Basic and acidic residues" evidence="1">
    <location>
        <begin position="1"/>
        <end position="32"/>
    </location>
</feature>
<accession>A0ABU6VFV7</accession>
<dbReference type="Proteomes" id="UP001341840">
    <property type="component" value="Unassembled WGS sequence"/>
</dbReference>
<protein>
    <submittedName>
        <fullName evidence="2">Uncharacterized protein</fullName>
    </submittedName>
</protein>